<feature type="chain" id="PRO_5013250560" description="Carboxypeptidase regulatory-like domain-containing protein" evidence="2">
    <location>
        <begin position="23"/>
        <end position="812"/>
    </location>
</feature>
<feature type="compositionally biased region" description="Basic and acidic residues" evidence="1">
    <location>
        <begin position="376"/>
        <end position="386"/>
    </location>
</feature>
<protein>
    <recommendedName>
        <fullName evidence="5">Carboxypeptidase regulatory-like domain-containing protein</fullName>
    </recommendedName>
</protein>
<dbReference type="Proteomes" id="UP000189733">
    <property type="component" value="Unassembled WGS sequence"/>
</dbReference>
<evidence type="ECO:0000313" key="4">
    <source>
        <dbReference type="Proteomes" id="UP000189733"/>
    </source>
</evidence>
<accession>A0A1T4WJE9</accession>
<evidence type="ECO:0000256" key="2">
    <source>
        <dbReference type="SAM" id="SignalP"/>
    </source>
</evidence>
<feature type="compositionally biased region" description="Basic and acidic residues" evidence="1">
    <location>
        <begin position="336"/>
        <end position="346"/>
    </location>
</feature>
<evidence type="ECO:0008006" key="5">
    <source>
        <dbReference type="Google" id="ProtNLM"/>
    </source>
</evidence>
<dbReference type="PROSITE" id="PS51257">
    <property type="entry name" value="PROKAR_LIPOPROTEIN"/>
    <property type="match status" value="1"/>
</dbReference>
<feature type="signal peptide" evidence="2">
    <location>
        <begin position="1"/>
        <end position="22"/>
    </location>
</feature>
<keyword evidence="4" id="KW-1185">Reference proteome</keyword>
<feature type="region of interest" description="Disordered" evidence="1">
    <location>
        <begin position="336"/>
        <end position="386"/>
    </location>
</feature>
<dbReference type="STRING" id="1121442.SAMN02745702_02348"/>
<organism evidence="3 4">
    <name type="scientific">Desulfobaculum bizertense DSM 18034</name>
    <dbReference type="NCBI Taxonomy" id="1121442"/>
    <lineage>
        <taxon>Bacteria</taxon>
        <taxon>Pseudomonadati</taxon>
        <taxon>Thermodesulfobacteriota</taxon>
        <taxon>Desulfovibrionia</taxon>
        <taxon>Desulfovibrionales</taxon>
        <taxon>Desulfovibrionaceae</taxon>
        <taxon>Desulfobaculum</taxon>
    </lineage>
</organism>
<proteinExistence type="predicted"/>
<evidence type="ECO:0000313" key="3">
    <source>
        <dbReference type="EMBL" id="SKA77450.1"/>
    </source>
</evidence>
<dbReference type="RefSeq" id="WP_078685631.1">
    <property type="nucleotide sequence ID" value="NZ_FUYA01000008.1"/>
</dbReference>
<gene>
    <name evidence="3" type="ORF">SAMN02745702_02348</name>
</gene>
<reference evidence="3 4" key="1">
    <citation type="submission" date="2017-02" db="EMBL/GenBank/DDBJ databases">
        <authorList>
            <person name="Peterson S.W."/>
        </authorList>
    </citation>
    <scope>NUCLEOTIDE SEQUENCE [LARGE SCALE GENOMIC DNA]</scope>
    <source>
        <strain evidence="3 4">DSM 18034</strain>
    </source>
</reference>
<dbReference type="AlphaFoldDB" id="A0A1T4WJE9"/>
<evidence type="ECO:0000256" key="1">
    <source>
        <dbReference type="SAM" id="MobiDB-lite"/>
    </source>
</evidence>
<keyword evidence="2" id="KW-0732">Signal</keyword>
<sequence>MCRLSRFLFGMAVLSCFFVLQGCNEEWPEERRSVLVQEQVPSHETPGDKITDPVEKKGSVYGGANGSVFRDSKVVIFLPETGELLGSTSTNQDGMFLLEALPLGGPYILRLSGGFECSHDGRIIPLQTYLFSIVPEVRGKTPCQITPLTELMYWLARAIQGDHFIEPKSVYYAIEILRHYFGVDVVKVGASQKGSIEDVKASIRIRTVILQLEKSVCEAAEDESLLPAYEQFSRFLAFLAYDMVDGRVDGSLQAGACEALVEDLGLPEEDAMKLSLNGKAQGQALATAFAHNVTNAKREEYLSFLEQAATSFATETNYEWRGDEFRDETLKTLADEKFPVVEKPVDPNEDDQGGDDTGKKDDPGDTGSSGEDENQGGDKPENPEEPAKTVELPATMSAKWNAGELPKISCLETSEMAQARVFECSCFFQKLDGTPFVVPEKEVTWKFVGEQAEFFQFQWKDEPGENGMLLGEVRHSVPEEGFSPEKVVLEFECIKGGVKFTQDLEICIDADPVSIRAINIGGDFWERKVPSLSLRDRELERVQGESGEMLQSCSPVLFEVTCWLSRTVSEKSQLVSMELSSQDVEFSRWPDKQFSSTCMLDGVARPGEENVSVPLSLYMRSSASGVKDGVKSVEIHVADQKDPTNQITRTVQFLSEDSSVTGVQCLMSQLKIVLGEEEQEEVKGLDVLECFGTYDIQVPVMVTETIPHSGQVDLEEWTVSLGASSLAEFGSEIELLSQEREPLLGKDSNCLLLKMKYTMGFFRIGEKEGDSVVYTPKADSITVTLSRRTTDDDPVSFSTELVLPFLQKQEEL</sequence>
<dbReference type="EMBL" id="FUYA01000008">
    <property type="protein sequence ID" value="SKA77450.1"/>
    <property type="molecule type" value="Genomic_DNA"/>
</dbReference>
<name>A0A1T4WJE9_9BACT</name>